<gene>
    <name evidence="1" type="ORF">CYLG_00052</name>
</gene>
<name>E3SQN4_9CAUD</name>
<reference evidence="1 2" key="1">
    <citation type="submission" date="2009-10" db="EMBL/GenBank/DDBJ databases">
        <title>The Genome Sequence of Cyanophage P-SSP2.</title>
        <authorList>
            <consortium name="The Broad Institute Genome Sequencing Platform"/>
            <person name="Henn M.R."/>
            <person name="Sullivan M.S."/>
            <person name="Osburne M.S."/>
            <person name="Levin J."/>
            <person name="Malboeuf C."/>
            <person name="Casali M."/>
            <person name="Russ C."/>
            <person name="Lennon N."/>
            <person name="Erlich R."/>
            <person name="Young S.K."/>
            <person name="Koehrsen M."/>
            <person name="Yandava C."/>
            <person name="Zeng Q."/>
            <person name="Alvarado L."/>
            <person name="Anderson S."/>
            <person name="Berlin A."/>
            <person name="Borenstein D."/>
            <person name="Chen Z."/>
            <person name="Engels R."/>
            <person name="Freedman E."/>
            <person name="Gellesch M."/>
            <person name="Goldberg J."/>
            <person name="Green L."/>
            <person name="Griggs A."/>
            <person name="Gujja S."/>
            <person name="Heiman D."/>
            <person name="Hepburn T."/>
            <person name="Howarth C."/>
            <person name="Jen D."/>
            <person name="Larson L."/>
            <person name="Lewis B."/>
            <person name="Mehta T."/>
            <person name="Park D."/>
            <person name="Pearson M."/>
            <person name="Roberts A."/>
            <person name="Ryan E."/>
            <person name="Saif S."/>
            <person name="Shea T."/>
            <person name="Shenoy N."/>
            <person name="Sisk P."/>
            <person name="Stolte C."/>
            <person name="Sykes S."/>
            <person name="Walk T."/>
            <person name="White J."/>
            <person name="Yu Q."/>
            <person name="Coleman M.L."/>
            <person name="Huang K.H."/>
            <person name="Weigele P.R."/>
            <person name="DeFrancesco A.S."/>
            <person name="Kern S.E."/>
            <person name="Thompson L.R."/>
            <person name="Fu R."/>
            <person name="Hombeck B."/>
            <person name="Chisholm S.W."/>
            <person name="Haas B."/>
            <person name="Nusbaum C."/>
            <person name="Galagan J."/>
            <person name="Birren B."/>
        </authorList>
    </citation>
    <scope>NUCLEOTIDE SEQUENCE [LARGE SCALE GENOMIC DNA]</scope>
    <source>
        <strain evidence="1">Syn26</strain>
    </source>
</reference>
<accession>E3SQN4</accession>
<protein>
    <submittedName>
        <fullName evidence="1">Uncharacterized protein</fullName>
    </submittedName>
</protein>
<dbReference type="KEGG" id="vg:11537984"/>
<dbReference type="RefSeq" id="YP_005087386.1">
    <property type="nucleotide sequence ID" value="NC_016656.1"/>
</dbReference>
<dbReference type="GeneID" id="11537984"/>
<dbReference type="OrthoDB" id="35739at10239"/>
<evidence type="ECO:0000313" key="2">
    <source>
        <dbReference type="Proteomes" id="UP000006536"/>
    </source>
</evidence>
<dbReference type="Proteomes" id="UP000006536">
    <property type="component" value="Segment"/>
</dbReference>
<proteinExistence type="predicted"/>
<evidence type="ECO:0000313" key="1">
    <source>
        <dbReference type="EMBL" id="ADP00252.1"/>
    </source>
</evidence>
<sequence>MFEIHLTEQELRYFYWRMKTNRWYERYFQRGMKQVPWEPWMATTIEKLEPIYKELHE</sequence>
<dbReference type="EMBL" id="GU071107">
    <property type="protein sequence ID" value="ADP00252.1"/>
    <property type="molecule type" value="Genomic_DNA"/>
</dbReference>
<keyword evidence="2" id="KW-1185">Reference proteome</keyword>
<organism evidence="1 2">
    <name type="scientific">Cyanophage P-SSP2</name>
    <dbReference type="NCBI Taxonomy" id="444876"/>
    <lineage>
        <taxon>Viruses</taxon>
        <taxon>Duplodnaviria</taxon>
        <taxon>Heunggongvirae</taxon>
        <taxon>Uroviricota</taxon>
        <taxon>Caudoviricetes</taxon>
        <taxon>Autographivirales</taxon>
        <taxon>Sechaudvirinae</taxon>
        <taxon>Tritonvirus</taxon>
        <taxon>Tritonvirus PSSP2</taxon>
    </lineage>
</organism>